<evidence type="ECO:0000256" key="2">
    <source>
        <dbReference type="ARBA" id="ARBA00023015"/>
    </source>
</evidence>
<protein>
    <submittedName>
        <fullName evidence="5">Antiterminator LoaP</fullName>
    </submittedName>
</protein>
<gene>
    <name evidence="5" type="primary">loaP</name>
    <name evidence="5" type="ORF">AAAT05_02180</name>
</gene>
<dbReference type="RefSeq" id="WP_349181575.1">
    <property type="nucleotide sequence ID" value="NZ_JBBNGS010000003.1"/>
</dbReference>
<keyword evidence="2" id="KW-0805">Transcription regulation</keyword>
<organism evidence="5 6">
    <name type="scientific">Paratractidigestivibacter faecalis</name>
    <dbReference type="NCBI Taxonomy" id="2292441"/>
    <lineage>
        <taxon>Bacteria</taxon>
        <taxon>Bacillati</taxon>
        <taxon>Actinomycetota</taxon>
        <taxon>Coriobacteriia</taxon>
        <taxon>Coriobacteriales</taxon>
        <taxon>Atopobiaceae</taxon>
        <taxon>Paratractidigestivibacter</taxon>
    </lineage>
</organism>
<evidence type="ECO:0000259" key="4">
    <source>
        <dbReference type="SMART" id="SM00739"/>
    </source>
</evidence>
<dbReference type="InterPro" id="IPR036735">
    <property type="entry name" value="NGN_dom_sf"/>
</dbReference>
<dbReference type="InterPro" id="IPR005824">
    <property type="entry name" value="KOW"/>
</dbReference>
<dbReference type="InterPro" id="IPR006645">
    <property type="entry name" value="NGN-like_dom"/>
</dbReference>
<dbReference type="Gene3D" id="2.30.30.30">
    <property type="match status" value="1"/>
</dbReference>
<feature type="domain" description="KOW" evidence="4">
    <location>
        <begin position="121"/>
        <end position="148"/>
    </location>
</feature>
<dbReference type="PANTHER" id="PTHR30265:SF4">
    <property type="entry name" value="KOW MOTIF FAMILY PROTEIN, EXPRESSED"/>
    <property type="match status" value="1"/>
</dbReference>
<evidence type="ECO:0000256" key="1">
    <source>
        <dbReference type="ARBA" id="ARBA00022814"/>
    </source>
</evidence>
<evidence type="ECO:0000313" key="5">
    <source>
        <dbReference type="EMBL" id="MEQ2637162.1"/>
    </source>
</evidence>
<dbReference type="PANTHER" id="PTHR30265">
    <property type="entry name" value="RHO-INTERACTING TRANSCRIPTION TERMINATION FACTOR NUSG"/>
    <property type="match status" value="1"/>
</dbReference>
<name>A0ABV1IE33_9ACTN</name>
<dbReference type="CDD" id="cd06091">
    <property type="entry name" value="KOW_NusG"/>
    <property type="match status" value="1"/>
</dbReference>
<dbReference type="InterPro" id="IPR014722">
    <property type="entry name" value="Rib_uL2_dom2"/>
</dbReference>
<dbReference type="Pfam" id="PF02357">
    <property type="entry name" value="NusG"/>
    <property type="match status" value="1"/>
</dbReference>
<keyword evidence="1" id="KW-0889">Transcription antitermination</keyword>
<sequence>MATSKVTWYVVQVQTGRERAMCELIERVAPQGLVGECFTPRYQTQKKFQGEWQDVEQLLLPGYVIVDTTQPELLMQTLRKIPDFTRLLTMGETFAPLDERDVEWIGTFTQKGRRTISMSMGVMEGDRVVVTEGPLVGREALIKRVNRHRSLAILELQICGRTVTIKVGLGIVGKSGTGKDS</sequence>
<dbReference type="SUPFAM" id="SSF50104">
    <property type="entry name" value="Translation proteins SH3-like domain"/>
    <property type="match status" value="1"/>
</dbReference>
<keyword evidence="3" id="KW-0804">Transcription</keyword>
<dbReference type="SUPFAM" id="SSF82679">
    <property type="entry name" value="N-utilization substance G protein NusG, N-terminal domain"/>
    <property type="match status" value="1"/>
</dbReference>
<evidence type="ECO:0000256" key="3">
    <source>
        <dbReference type="ARBA" id="ARBA00023163"/>
    </source>
</evidence>
<dbReference type="Proteomes" id="UP001478817">
    <property type="component" value="Unassembled WGS sequence"/>
</dbReference>
<dbReference type="CDD" id="cd09889">
    <property type="entry name" value="NGN_Bact_2"/>
    <property type="match status" value="1"/>
</dbReference>
<keyword evidence="6" id="KW-1185">Reference proteome</keyword>
<comment type="caution">
    <text evidence="5">The sequence shown here is derived from an EMBL/GenBank/DDBJ whole genome shotgun (WGS) entry which is preliminary data.</text>
</comment>
<reference evidence="5 6" key="1">
    <citation type="submission" date="2024-04" db="EMBL/GenBank/DDBJ databases">
        <title>Human intestinal bacterial collection.</title>
        <authorList>
            <person name="Pauvert C."/>
            <person name="Hitch T.C.A."/>
            <person name="Clavel T."/>
        </authorList>
    </citation>
    <scope>NUCLEOTIDE SEQUENCE [LARGE SCALE GENOMIC DNA]</scope>
    <source>
        <strain evidence="5 6">CLA-AA-H197</strain>
    </source>
</reference>
<accession>A0ABV1IE33</accession>
<proteinExistence type="predicted"/>
<evidence type="ECO:0000313" key="6">
    <source>
        <dbReference type="Proteomes" id="UP001478817"/>
    </source>
</evidence>
<dbReference type="NCBIfam" id="NF033641">
    <property type="entry name" value="antiterm_LoaP"/>
    <property type="match status" value="1"/>
</dbReference>
<dbReference type="EMBL" id="JBBNGS010000003">
    <property type="protein sequence ID" value="MEQ2637162.1"/>
    <property type="molecule type" value="Genomic_DNA"/>
</dbReference>
<dbReference type="SMART" id="SM00739">
    <property type="entry name" value="KOW"/>
    <property type="match status" value="1"/>
</dbReference>
<dbReference type="InterPro" id="IPR043425">
    <property type="entry name" value="NusG-like"/>
</dbReference>
<dbReference type="InterPro" id="IPR008991">
    <property type="entry name" value="Translation_prot_SH3-like_sf"/>
</dbReference>
<dbReference type="Pfam" id="PF00467">
    <property type="entry name" value="KOW"/>
    <property type="match status" value="1"/>
</dbReference>
<dbReference type="InterPro" id="IPR047663">
    <property type="entry name" value="Transcription_antiterm_LoaP"/>
</dbReference>
<dbReference type="Gene3D" id="3.30.70.940">
    <property type="entry name" value="NusG, N-terminal domain"/>
    <property type="match status" value="1"/>
</dbReference>